<organism evidence="1">
    <name type="scientific">viral metagenome</name>
    <dbReference type="NCBI Taxonomy" id="1070528"/>
    <lineage>
        <taxon>unclassified sequences</taxon>
        <taxon>metagenomes</taxon>
        <taxon>organismal metagenomes</taxon>
    </lineage>
</organism>
<proteinExistence type="predicted"/>
<reference evidence="1" key="1">
    <citation type="journal article" date="2020" name="Nature">
        <title>Giant virus diversity and host interactions through global metagenomics.</title>
        <authorList>
            <person name="Schulz F."/>
            <person name="Roux S."/>
            <person name="Paez-Espino D."/>
            <person name="Jungbluth S."/>
            <person name="Walsh D.A."/>
            <person name="Denef V.J."/>
            <person name="McMahon K.D."/>
            <person name="Konstantinidis K.T."/>
            <person name="Eloe-Fadrosh E.A."/>
            <person name="Kyrpides N.C."/>
            <person name="Woyke T."/>
        </authorList>
    </citation>
    <scope>NUCLEOTIDE SEQUENCE</scope>
    <source>
        <strain evidence="1">GVMAG-M-3300025860-20</strain>
    </source>
</reference>
<dbReference type="AlphaFoldDB" id="A0A6C0JAE8"/>
<evidence type="ECO:0008006" key="2">
    <source>
        <dbReference type="Google" id="ProtNLM"/>
    </source>
</evidence>
<dbReference type="Pfam" id="PF08795">
    <property type="entry name" value="DUF1796"/>
    <property type="match status" value="1"/>
</dbReference>
<name>A0A6C0JAE8_9ZZZZ</name>
<sequence length="214" mass="25565">MTQISYVCSLGFNCHVSQFLKTYNLKVASYPFDWIMSDLNVVQKSIEDNFKDFLDKNLYVNLNRIDRCGHKTYCDNMFVHHNPLSNEQDYLYFNRCVDRFRDLFKKKRKKLFIISIINGEQGVGDNISEDLIQKFIAFNDFLKNHTSNFHLLIIINYPCKKSNRNRTTEINNLTIIELDTISYNTGREYKNDIDNKYLYDKILKLYKFKLKPIM</sequence>
<protein>
    <recommendedName>
        <fullName evidence="2">Papain-like cysteine peptidase</fullName>
    </recommendedName>
</protein>
<dbReference type="InterPro" id="IPR014903">
    <property type="entry name" value="DUF1796"/>
</dbReference>
<accession>A0A6C0JAE8</accession>
<dbReference type="EMBL" id="MN740328">
    <property type="protein sequence ID" value="QHU00614.1"/>
    <property type="molecule type" value="Genomic_DNA"/>
</dbReference>
<evidence type="ECO:0000313" key="1">
    <source>
        <dbReference type="EMBL" id="QHU00614.1"/>
    </source>
</evidence>